<feature type="transmembrane region" description="Helical" evidence="1">
    <location>
        <begin position="33"/>
        <end position="50"/>
    </location>
</feature>
<proteinExistence type="predicted"/>
<accession>A0A060BU31</accession>
<sequence length="124" mass="14140">WKLRLKALFLSIPILLAMAPLFAGNRFMLFSAPILAIGIGYCVQILYNLHKRVPIKITHGIALLLVIIGITSTYKKIMHNFVKPTAVDNIHLLNALDNFTPKDANIWTEWDLGYQIQYYLDRGT</sequence>
<dbReference type="Gene3D" id="3.40.1380.40">
    <property type="match status" value="1"/>
</dbReference>
<dbReference type="EMBL" id="KF118943">
    <property type="protein sequence ID" value="AIA86207.1"/>
    <property type="molecule type" value="Genomic_DNA"/>
</dbReference>
<keyword evidence="1" id="KW-1133">Transmembrane helix</keyword>
<dbReference type="AlphaFoldDB" id="A0A060BU31"/>
<evidence type="ECO:0000256" key="1">
    <source>
        <dbReference type="SAM" id="Phobius"/>
    </source>
</evidence>
<organism evidence="2">
    <name type="scientific">uncultured Campylobacter sp</name>
    <dbReference type="NCBI Taxonomy" id="218934"/>
    <lineage>
        <taxon>Bacteria</taxon>
        <taxon>Pseudomonadati</taxon>
        <taxon>Campylobacterota</taxon>
        <taxon>Epsilonproteobacteria</taxon>
        <taxon>Campylobacterales</taxon>
        <taxon>Campylobacteraceae</taxon>
        <taxon>Campylobacter</taxon>
        <taxon>environmental samples</taxon>
    </lineage>
</organism>
<keyword evidence="1" id="KW-0812">Transmembrane</keyword>
<keyword evidence="1" id="KW-0472">Membrane</keyword>
<feature type="non-terminal residue" evidence="2">
    <location>
        <position position="1"/>
    </location>
</feature>
<reference evidence="2" key="1">
    <citation type="journal article" date="2013" name="Environ. Microbiol.">
        <title>Seasonally variable intestinal metagenomes of the red palm weevil (Rhynchophorus ferrugineus).</title>
        <authorList>
            <person name="Jia S."/>
            <person name="Zhang X."/>
            <person name="Zhang G."/>
            <person name="Yin A."/>
            <person name="Zhang S."/>
            <person name="Li F."/>
            <person name="Wang L."/>
            <person name="Zhao D."/>
            <person name="Yun Q."/>
            <person name="Tala"/>
            <person name="Wang J."/>
            <person name="Sun G."/>
            <person name="Baabdullah M."/>
            <person name="Yu X."/>
            <person name="Hu S."/>
            <person name="Al-Mssallem I.S."/>
            <person name="Yu J."/>
        </authorList>
    </citation>
    <scope>NUCLEOTIDE SEQUENCE</scope>
</reference>
<evidence type="ECO:0000313" key="2">
    <source>
        <dbReference type="EMBL" id="AIA86207.1"/>
    </source>
</evidence>
<name>A0A060BU31_9BACT</name>
<protein>
    <submittedName>
        <fullName evidence="2">CAZy families GT66 protein</fullName>
    </submittedName>
</protein>
<feature type="transmembrane region" description="Helical" evidence="1">
    <location>
        <begin position="57"/>
        <end position="74"/>
    </location>
</feature>